<dbReference type="Pfam" id="PF13450">
    <property type="entry name" value="NAD_binding_8"/>
    <property type="match status" value="1"/>
</dbReference>
<dbReference type="SUPFAM" id="SSF51735">
    <property type="entry name" value="NAD(P)-binding Rossmann-fold domains"/>
    <property type="match status" value="1"/>
</dbReference>
<sequence>MHSAPNTARAFWVLAPGRGELREEPLPDRKPGDVLVRALFSGVSRGTEALVFTGRVPASQQTAMRAPFQAGEFPGPVKYGYINVGRIEDGPAERIGQHVFCLYPHQDLYRVPGTAATPLPEGLPPERAVLAANMETAVNACWDAAPLAGDRILVIGGGVLGLLTAWLCSRVPGTEVTLVDTQPRRGPVAMALGLEFRDAPVDEMNADLVIHASGHPEGLVQALRAAAVEATVVELSWYGDRMVSLPLGEAFHSRRLTLRSSQVGRIPAARAPRWDHARRMRLALELLRDDRLDRLVTGEDIFADLPQVMARLAADPGDTLCHRVRYP</sequence>
<evidence type="ECO:0000313" key="6">
    <source>
        <dbReference type="EMBL" id="AHE98222.1"/>
    </source>
</evidence>
<dbReference type="RefSeq" id="WP_006747644.1">
    <property type="nucleotide sequence ID" value="NZ_CP007029.1"/>
</dbReference>
<dbReference type="GO" id="GO:0046872">
    <property type="term" value="F:metal ion binding"/>
    <property type="evidence" value="ECO:0007669"/>
    <property type="project" value="UniProtKB-KW"/>
</dbReference>
<name>W0DLW3_9GAMM</name>
<evidence type="ECO:0000256" key="4">
    <source>
        <dbReference type="ARBA" id="ARBA00022833"/>
    </source>
</evidence>
<dbReference type="GO" id="GO:0016491">
    <property type="term" value="F:oxidoreductase activity"/>
    <property type="evidence" value="ECO:0007669"/>
    <property type="project" value="UniProtKB-KW"/>
</dbReference>
<proteinExistence type="inferred from homology"/>
<dbReference type="AlphaFoldDB" id="W0DLW3"/>
<reference evidence="6 7" key="1">
    <citation type="submission" date="2013-12" db="EMBL/GenBank/DDBJ databases">
        <authorList>
            <consortium name="DOE Joint Genome Institute"/>
            <person name="Muyzer G."/>
            <person name="Huntemann M."/>
            <person name="Han J."/>
            <person name="Chen A."/>
            <person name="Kyrpides N."/>
            <person name="Mavromatis K."/>
            <person name="Markowitz V."/>
            <person name="Palaniappan K."/>
            <person name="Ivanova N."/>
            <person name="Schaumberg A."/>
            <person name="Pati A."/>
            <person name="Liolios K."/>
            <person name="Nordberg H.P."/>
            <person name="Cantor M.N."/>
            <person name="Hua S.X."/>
            <person name="Woyke T."/>
        </authorList>
    </citation>
    <scope>NUCLEOTIDE SEQUENCE [LARGE SCALE GENOMIC DNA]</scope>
    <source>
        <strain evidence="6 7">ARh 1</strain>
    </source>
</reference>
<dbReference type="Gene3D" id="3.40.50.720">
    <property type="entry name" value="NAD(P)-binding Rossmann-like Domain"/>
    <property type="match status" value="1"/>
</dbReference>
<evidence type="ECO:0000313" key="7">
    <source>
        <dbReference type="Proteomes" id="UP000005289"/>
    </source>
</evidence>
<dbReference type="EMBL" id="CP007029">
    <property type="protein sequence ID" value="AHE98222.1"/>
    <property type="molecule type" value="Genomic_DNA"/>
</dbReference>
<dbReference type="CDD" id="cd08255">
    <property type="entry name" value="2-desacetyl-2-hydroxyethyl_bacteriochlorophyllide_like"/>
    <property type="match status" value="1"/>
</dbReference>
<keyword evidence="5" id="KW-0560">Oxidoreductase</keyword>
<keyword evidence="3" id="KW-0479">Metal-binding</keyword>
<dbReference type="PANTHER" id="PTHR43350">
    <property type="entry name" value="NAD-DEPENDENT ALCOHOL DEHYDROGENASE"/>
    <property type="match status" value="1"/>
</dbReference>
<dbReference type="OrthoDB" id="9781588at2"/>
<dbReference type="PANTHER" id="PTHR43350:SF19">
    <property type="entry name" value="D-GULOSIDE 3-DEHYDROGENASE"/>
    <property type="match status" value="1"/>
</dbReference>
<comment type="cofactor">
    <cofactor evidence="1">
        <name>Zn(2+)</name>
        <dbReference type="ChEBI" id="CHEBI:29105"/>
    </cofactor>
</comment>
<protein>
    <submittedName>
        <fullName evidence="6">Dehydrogenase</fullName>
    </submittedName>
</protein>
<dbReference type="SUPFAM" id="SSF50129">
    <property type="entry name" value="GroES-like"/>
    <property type="match status" value="1"/>
</dbReference>
<evidence type="ECO:0000256" key="5">
    <source>
        <dbReference type="ARBA" id="ARBA00023002"/>
    </source>
</evidence>
<dbReference type="HOGENOM" id="CLU_026673_9_0_6"/>
<comment type="similarity">
    <text evidence="2">Belongs to the zinc-containing alcohol dehydrogenase family.</text>
</comment>
<dbReference type="KEGG" id="tti:THITH_08030"/>
<organism evidence="6 7">
    <name type="scientific">Thioalkalivibrio paradoxus ARh 1</name>
    <dbReference type="NCBI Taxonomy" id="713585"/>
    <lineage>
        <taxon>Bacteria</taxon>
        <taxon>Pseudomonadati</taxon>
        <taxon>Pseudomonadota</taxon>
        <taxon>Gammaproteobacteria</taxon>
        <taxon>Chromatiales</taxon>
        <taxon>Ectothiorhodospiraceae</taxon>
        <taxon>Thioalkalivibrio</taxon>
    </lineage>
</organism>
<evidence type="ECO:0000256" key="2">
    <source>
        <dbReference type="ARBA" id="ARBA00008072"/>
    </source>
</evidence>
<dbReference type="Proteomes" id="UP000005289">
    <property type="component" value="Chromosome"/>
</dbReference>
<gene>
    <name evidence="6" type="ORF">THITH_08030</name>
</gene>
<dbReference type="InterPro" id="IPR011032">
    <property type="entry name" value="GroES-like_sf"/>
</dbReference>
<keyword evidence="4" id="KW-0862">Zinc</keyword>
<dbReference type="STRING" id="713585.THITH_08030"/>
<keyword evidence="7" id="KW-1185">Reference proteome</keyword>
<accession>W0DLW3</accession>
<evidence type="ECO:0000256" key="3">
    <source>
        <dbReference type="ARBA" id="ARBA00022723"/>
    </source>
</evidence>
<dbReference type="Gene3D" id="3.90.180.10">
    <property type="entry name" value="Medium-chain alcohol dehydrogenases, catalytic domain"/>
    <property type="match status" value="1"/>
</dbReference>
<evidence type="ECO:0000256" key="1">
    <source>
        <dbReference type="ARBA" id="ARBA00001947"/>
    </source>
</evidence>
<dbReference type="InterPro" id="IPR036291">
    <property type="entry name" value="NAD(P)-bd_dom_sf"/>
</dbReference>